<keyword evidence="4" id="KW-0539">Nucleus</keyword>
<dbReference type="GO" id="GO:0006298">
    <property type="term" value="P:mismatch repair"/>
    <property type="evidence" value="ECO:0007669"/>
    <property type="project" value="InterPro"/>
</dbReference>
<keyword evidence="3" id="KW-0227">DNA damage</keyword>
<evidence type="ECO:0000313" key="11">
    <source>
        <dbReference type="EMBL" id="RVW74450.1"/>
    </source>
</evidence>
<evidence type="ECO:0000256" key="7">
    <source>
        <dbReference type="SAM" id="MobiDB-lite"/>
    </source>
</evidence>
<dbReference type="AlphaFoldDB" id="A0A438GQG1"/>
<dbReference type="FunFam" id="3.30.420.110:FF:000010">
    <property type="entry name" value="DNA mismatch repair protein"/>
    <property type="match status" value="1"/>
</dbReference>
<feature type="region of interest" description="Disordered" evidence="7">
    <location>
        <begin position="1"/>
        <end position="88"/>
    </location>
</feature>
<dbReference type="PANTHER" id="PTHR11361:SF122">
    <property type="entry name" value="DNA MISMATCH REPAIR PROTEIN MSH3"/>
    <property type="match status" value="1"/>
</dbReference>
<evidence type="ECO:0000256" key="6">
    <source>
        <dbReference type="ARBA" id="ARBA00073774"/>
    </source>
</evidence>
<evidence type="ECO:0000259" key="8">
    <source>
        <dbReference type="Pfam" id="PF01624"/>
    </source>
</evidence>
<dbReference type="Pfam" id="PF05188">
    <property type="entry name" value="MutS_II"/>
    <property type="match status" value="1"/>
</dbReference>
<feature type="compositionally biased region" description="Low complexity" evidence="7">
    <location>
        <begin position="15"/>
        <end position="29"/>
    </location>
</feature>
<feature type="compositionally biased region" description="Pro residues" evidence="7">
    <location>
        <begin position="70"/>
        <end position="81"/>
    </location>
</feature>
<keyword evidence="3" id="KW-0234">DNA repair</keyword>
<dbReference type="Proteomes" id="UP000288805">
    <property type="component" value="Unassembled WGS sequence"/>
</dbReference>
<dbReference type="InterPro" id="IPR016151">
    <property type="entry name" value="DNA_mismatch_repair_MutS_N"/>
</dbReference>
<dbReference type="InterPro" id="IPR036678">
    <property type="entry name" value="MutS_con_dom_sf"/>
</dbReference>
<evidence type="ECO:0000256" key="5">
    <source>
        <dbReference type="ARBA" id="ARBA00029792"/>
    </source>
</evidence>
<dbReference type="Gene3D" id="3.30.420.110">
    <property type="entry name" value="MutS, connector domain"/>
    <property type="match status" value="1"/>
</dbReference>
<comment type="subcellular location">
    <subcellularLocation>
        <location evidence="1">Nucleus</location>
    </subcellularLocation>
</comment>
<dbReference type="InterPro" id="IPR007695">
    <property type="entry name" value="DNA_mismatch_repair_MutS-lik_N"/>
</dbReference>
<evidence type="ECO:0000256" key="2">
    <source>
        <dbReference type="ARBA" id="ARBA00022151"/>
    </source>
</evidence>
<organism evidence="11 12">
    <name type="scientific">Vitis vinifera</name>
    <name type="common">Grape</name>
    <dbReference type="NCBI Taxonomy" id="29760"/>
    <lineage>
        <taxon>Eukaryota</taxon>
        <taxon>Viridiplantae</taxon>
        <taxon>Streptophyta</taxon>
        <taxon>Embryophyta</taxon>
        <taxon>Tracheophyta</taxon>
        <taxon>Spermatophyta</taxon>
        <taxon>Magnoliopsida</taxon>
        <taxon>eudicotyledons</taxon>
        <taxon>Gunneridae</taxon>
        <taxon>Pentapetalae</taxon>
        <taxon>rosids</taxon>
        <taxon>Vitales</taxon>
        <taxon>Vitaceae</taxon>
        <taxon>Viteae</taxon>
        <taxon>Vitis</taxon>
    </lineage>
</organism>
<dbReference type="InterPro" id="IPR045076">
    <property type="entry name" value="MutS"/>
</dbReference>
<comment type="caution">
    <text evidence="11">The sequence shown here is derived from an EMBL/GenBank/DDBJ whole genome shotgun (WGS) entry which is preliminary data.</text>
</comment>
<dbReference type="InterPro" id="IPR057670">
    <property type="entry name" value="SH3_retrovirus"/>
</dbReference>
<evidence type="ECO:0000256" key="1">
    <source>
        <dbReference type="ARBA" id="ARBA00004123"/>
    </source>
</evidence>
<evidence type="ECO:0000259" key="9">
    <source>
        <dbReference type="Pfam" id="PF05188"/>
    </source>
</evidence>
<proteinExistence type="predicted"/>
<dbReference type="SUPFAM" id="SSF53150">
    <property type="entry name" value="DNA repair protein MutS, domain II"/>
    <property type="match status" value="1"/>
</dbReference>
<dbReference type="Pfam" id="PF01624">
    <property type="entry name" value="MutS_I"/>
    <property type="match status" value="1"/>
</dbReference>
<evidence type="ECO:0000313" key="12">
    <source>
        <dbReference type="Proteomes" id="UP000288805"/>
    </source>
</evidence>
<gene>
    <name evidence="11" type="primary">MSH3_3</name>
    <name evidence="11" type="ORF">CK203_054554</name>
</gene>
<evidence type="ECO:0000256" key="3">
    <source>
        <dbReference type="ARBA" id="ARBA00023204"/>
    </source>
</evidence>
<dbReference type="GO" id="GO:0005634">
    <property type="term" value="C:nucleus"/>
    <property type="evidence" value="ECO:0007669"/>
    <property type="project" value="UniProtKB-SubCell"/>
</dbReference>
<dbReference type="GO" id="GO:0030983">
    <property type="term" value="F:mismatched DNA binding"/>
    <property type="evidence" value="ECO:0007669"/>
    <property type="project" value="InterPro"/>
</dbReference>
<dbReference type="EMBL" id="QGNW01000369">
    <property type="protein sequence ID" value="RVW74450.1"/>
    <property type="molecule type" value="Genomic_DNA"/>
</dbReference>
<dbReference type="Gene3D" id="3.40.1170.10">
    <property type="entry name" value="DNA repair protein MutS, domain I"/>
    <property type="match status" value="1"/>
</dbReference>
<feature type="domain" description="DNA mismatch repair protein MutS-like N-terminal" evidence="8">
    <location>
        <begin position="131"/>
        <end position="195"/>
    </location>
</feature>
<accession>A0A438GQG1</accession>
<evidence type="ECO:0000256" key="4">
    <source>
        <dbReference type="ARBA" id="ARBA00023242"/>
    </source>
</evidence>
<protein>
    <recommendedName>
        <fullName evidence="2 6">DNA mismatch repair protein MSH3</fullName>
    </recommendedName>
    <alternativeName>
        <fullName evidence="2 6">DNA mismatch repair protein MSH3</fullName>
    </alternativeName>
    <alternativeName>
        <fullName evidence="5">MutS protein homolog 3</fullName>
    </alternativeName>
</protein>
<dbReference type="GO" id="GO:0140664">
    <property type="term" value="F:ATP-dependent DNA damage sensor activity"/>
    <property type="evidence" value="ECO:0007669"/>
    <property type="project" value="InterPro"/>
</dbReference>
<evidence type="ECO:0000259" key="10">
    <source>
        <dbReference type="Pfam" id="PF25597"/>
    </source>
</evidence>
<feature type="domain" description="Retroviral polymerase SH3-like" evidence="10">
    <location>
        <begin position="384"/>
        <end position="425"/>
    </location>
</feature>
<dbReference type="SUPFAM" id="SSF55271">
    <property type="entry name" value="DNA repair protein MutS, domain I"/>
    <property type="match status" value="1"/>
</dbReference>
<sequence length="487" mass="53229">MGKQKQQVISRFFAPKSKAPSSSSSSIPSSPSPSPSPSPSSLPNPPTPPPKISTTVTFSPSKRLPSSHVSPPPNPPKPPKSLTPLTPLSTKSSYRSFLSLLPQHPQSSHFQHQVHSTGATSPRVLGIYAHVDHNFLTASIPTFRLNVHVRRLVSAGFKVGVVKQTETAAIKAHGSNKLGPFCRGLSALYTKATLEAAEDVGGGEEECGSYNNYLVCVVEKGIRVENSKDCGVGGGFDVRIGIVAVEVSTGDVVHGEFNDNFMRAGLEAVILSMSPAELLLGYPLSKQTEKLLLAYAGPASNVRVERTSRDCFSDGGALAEVMSLYENLSEDSRADHQVDNTEVMEQENHCLAIESPLGGYGDYCCVSTELYAFQGLRFRDSPIVRCLFLGYGLHKKGYQCHDPLANCTYITMDVTFLESEIFYSSLVPNSLLQGETQVEELNWMMASRGEMTSRLEIENGEIESQMHNAYHREMKHQKMERLKMKNS</sequence>
<dbReference type="GO" id="GO:0005524">
    <property type="term" value="F:ATP binding"/>
    <property type="evidence" value="ECO:0007669"/>
    <property type="project" value="InterPro"/>
</dbReference>
<dbReference type="PANTHER" id="PTHR11361">
    <property type="entry name" value="DNA MISMATCH REPAIR PROTEIN MUTS FAMILY MEMBER"/>
    <property type="match status" value="1"/>
</dbReference>
<feature type="compositionally biased region" description="Pro residues" evidence="7">
    <location>
        <begin position="30"/>
        <end position="51"/>
    </location>
</feature>
<feature type="domain" description="DNA mismatch repair protein MutS connector" evidence="9">
    <location>
        <begin position="235"/>
        <end position="344"/>
    </location>
</feature>
<name>A0A438GQG1_VITVI</name>
<reference evidence="11 12" key="1">
    <citation type="journal article" date="2018" name="PLoS Genet.">
        <title>Population sequencing reveals clonal diversity and ancestral inbreeding in the grapevine cultivar Chardonnay.</title>
        <authorList>
            <person name="Roach M.J."/>
            <person name="Johnson D.L."/>
            <person name="Bohlmann J."/>
            <person name="van Vuuren H.J."/>
            <person name="Jones S.J."/>
            <person name="Pretorius I.S."/>
            <person name="Schmidt S.A."/>
            <person name="Borneman A.R."/>
        </authorList>
    </citation>
    <scope>NUCLEOTIDE SEQUENCE [LARGE SCALE GENOMIC DNA]</scope>
    <source>
        <strain evidence="12">cv. Chardonnay</strain>
        <tissue evidence="11">Leaf</tissue>
    </source>
</reference>
<dbReference type="Pfam" id="PF25597">
    <property type="entry name" value="SH3_retrovirus"/>
    <property type="match status" value="1"/>
</dbReference>
<dbReference type="InterPro" id="IPR007860">
    <property type="entry name" value="DNA_mmatch_repair_MutS_con_dom"/>
</dbReference>